<dbReference type="PROSITE" id="PS50089">
    <property type="entry name" value="ZF_RING_2"/>
    <property type="match status" value="1"/>
</dbReference>
<dbReference type="PROSITE" id="PS51873">
    <property type="entry name" value="TRIAD"/>
    <property type="match status" value="1"/>
</dbReference>
<comment type="similarity">
    <text evidence="2">Belongs to the RBR family. Ariadne subfamily.</text>
</comment>
<keyword evidence="7 10" id="KW-0863">Zinc-finger</keyword>
<feature type="domain" description="RING-type" evidence="12">
    <location>
        <begin position="185"/>
        <end position="230"/>
    </location>
</feature>
<keyword evidence="5" id="KW-0479">Metal-binding</keyword>
<dbReference type="GO" id="GO:0016567">
    <property type="term" value="P:protein ubiquitination"/>
    <property type="evidence" value="ECO:0007669"/>
    <property type="project" value="InterPro"/>
</dbReference>
<reference evidence="14" key="1">
    <citation type="submission" date="2022-01" db="EMBL/GenBank/DDBJ databases">
        <title>Genome Sequence Resource for Two Populations of Ditylenchus destructor, the Migratory Endoparasitic Phytonematode.</title>
        <authorList>
            <person name="Zhang H."/>
            <person name="Lin R."/>
            <person name="Xie B."/>
        </authorList>
    </citation>
    <scope>NUCLEOTIDE SEQUENCE</scope>
    <source>
        <strain evidence="14">BazhouSP</strain>
    </source>
</reference>
<dbReference type="InterPro" id="IPR002867">
    <property type="entry name" value="IBR_dom"/>
</dbReference>
<dbReference type="PANTHER" id="PTHR11685">
    <property type="entry name" value="RBR FAMILY RING FINGER AND IBR DOMAIN-CONTAINING"/>
    <property type="match status" value="1"/>
</dbReference>
<keyword evidence="6" id="KW-0677">Repeat</keyword>
<dbReference type="InterPro" id="IPR044066">
    <property type="entry name" value="TRIAD_supradom"/>
</dbReference>
<dbReference type="Pfam" id="PF01485">
    <property type="entry name" value="IBR"/>
    <property type="match status" value="1"/>
</dbReference>
<protein>
    <recommendedName>
        <fullName evidence="3">RBR-type E3 ubiquitin transferase</fullName>
        <ecNumber evidence="3">2.3.2.31</ecNumber>
    </recommendedName>
</protein>
<evidence type="ECO:0000256" key="1">
    <source>
        <dbReference type="ARBA" id="ARBA00001798"/>
    </source>
</evidence>
<evidence type="ECO:0000256" key="2">
    <source>
        <dbReference type="ARBA" id="ARBA00005884"/>
    </source>
</evidence>
<dbReference type="CDD" id="cd20343">
    <property type="entry name" value="BRcat_RBR_HHARI-like"/>
    <property type="match status" value="1"/>
</dbReference>
<organism evidence="14 15">
    <name type="scientific">Ditylenchus destructor</name>
    <dbReference type="NCBI Taxonomy" id="166010"/>
    <lineage>
        <taxon>Eukaryota</taxon>
        <taxon>Metazoa</taxon>
        <taxon>Ecdysozoa</taxon>
        <taxon>Nematoda</taxon>
        <taxon>Chromadorea</taxon>
        <taxon>Rhabditida</taxon>
        <taxon>Tylenchina</taxon>
        <taxon>Tylenchomorpha</taxon>
        <taxon>Sphaerularioidea</taxon>
        <taxon>Anguinidae</taxon>
        <taxon>Anguininae</taxon>
        <taxon>Ditylenchus</taxon>
    </lineage>
</organism>
<evidence type="ECO:0000256" key="10">
    <source>
        <dbReference type="PROSITE-ProRule" id="PRU00175"/>
    </source>
</evidence>
<dbReference type="GO" id="GO:0008270">
    <property type="term" value="F:zinc ion binding"/>
    <property type="evidence" value="ECO:0007669"/>
    <property type="project" value="UniProtKB-KW"/>
</dbReference>
<evidence type="ECO:0000256" key="6">
    <source>
        <dbReference type="ARBA" id="ARBA00022737"/>
    </source>
</evidence>
<dbReference type="CDD" id="cd20356">
    <property type="entry name" value="Rcat_RBR_HHARI-like"/>
    <property type="match status" value="1"/>
</dbReference>
<dbReference type="SMART" id="SM00647">
    <property type="entry name" value="IBR"/>
    <property type="match status" value="2"/>
</dbReference>
<evidence type="ECO:0000256" key="11">
    <source>
        <dbReference type="SAM" id="MobiDB-lite"/>
    </source>
</evidence>
<dbReference type="InterPro" id="IPR048962">
    <property type="entry name" value="ARIH1-like_UBL"/>
</dbReference>
<dbReference type="EC" id="2.3.2.31" evidence="3"/>
<sequence>MSSRSAVKPKKHKNKNDAVELELSPLAKSDDNRSIAIELKLATGSQNATSSSHFGLQRDSEDEIYYSASNGESDLDLRNEGIEIDDDIMERASSNSGTKNANNNYEILSEAEAQAEMLKISKETSSVIGYSPSVCKVLLPDYKWNKEMLLESFYENIESKDFLYSKNLIEPENGTKSTGRRREECAICYETKPLVGLQCGHLFCRNCWNGYLNCEIVQNGVFRLRCPQTKCNAVLDEDVVLSLVKEPAVVKGYKRLILSSFIESSLKYKWCPGNGCGRVIKASFMNPRCVYCVCGSMFCFKCSEQWHEPIDCSLLKQWLTKCSDDSETANYLNVHTKECPKCHTVIEKNGGCNHMTCKSTNCRYEFCWTCMGPWGPHGQGWYACNRFEDEEAKKARDSLEKTRTALKRYLHYYHRYANHLNSLKLEKKLTTQIKQKIEMLQRHKVSWAETQFLHKAVEILRACRRTLMYTYAFAFYLEQDNESIIFESNQQDLELATEKLSELLETDVLDLTEGYNVSKLKQLIQDKYHYVEQRRMALIDHCAEGYEKNKWIFNQYKRNTI</sequence>
<comment type="caution">
    <text evidence="14">The sequence shown here is derived from an EMBL/GenBank/DDBJ whole genome shotgun (WGS) entry which is preliminary data.</text>
</comment>
<dbReference type="FunFam" id="3.30.40.10:FF:000019">
    <property type="entry name" value="RBR-type E3 ubiquitin transferase"/>
    <property type="match status" value="1"/>
</dbReference>
<gene>
    <name evidence="14" type="ORF">DdX_06415</name>
</gene>
<dbReference type="InterPro" id="IPR001841">
    <property type="entry name" value="Znf_RING"/>
</dbReference>
<comment type="catalytic activity">
    <reaction evidence="1">
        <text>[E2 ubiquitin-conjugating enzyme]-S-ubiquitinyl-L-cysteine + [acceptor protein]-L-lysine = [E2 ubiquitin-conjugating enzyme]-L-cysteine + [acceptor protein]-N(6)-ubiquitinyl-L-lysine.</text>
        <dbReference type="EC" id="2.3.2.31"/>
    </reaction>
</comment>
<feature type="region of interest" description="Disordered" evidence="11">
    <location>
        <begin position="1"/>
        <end position="27"/>
    </location>
</feature>
<evidence type="ECO:0000313" key="14">
    <source>
        <dbReference type="EMBL" id="KAI1718005.1"/>
    </source>
</evidence>
<keyword evidence="4" id="KW-0808">Transferase</keyword>
<proteinExistence type="inferred from homology"/>
<evidence type="ECO:0000259" key="12">
    <source>
        <dbReference type="PROSITE" id="PS50089"/>
    </source>
</evidence>
<evidence type="ECO:0000259" key="13">
    <source>
        <dbReference type="PROSITE" id="PS51873"/>
    </source>
</evidence>
<dbReference type="GO" id="GO:0061630">
    <property type="term" value="F:ubiquitin protein ligase activity"/>
    <property type="evidence" value="ECO:0007669"/>
    <property type="project" value="UniProtKB-EC"/>
</dbReference>
<evidence type="ECO:0000256" key="4">
    <source>
        <dbReference type="ARBA" id="ARBA00022679"/>
    </source>
</evidence>
<dbReference type="InterPro" id="IPR031127">
    <property type="entry name" value="E3_UB_ligase_RBR"/>
</dbReference>
<dbReference type="SUPFAM" id="SSF57850">
    <property type="entry name" value="RING/U-box"/>
    <property type="match status" value="3"/>
</dbReference>
<keyword evidence="8" id="KW-0833">Ubl conjugation pathway</keyword>
<name>A0AAD4N7K6_9BILA</name>
<evidence type="ECO:0000256" key="8">
    <source>
        <dbReference type="ARBA" id="ARBA00022786"/>
    </source>
</evidence>
<evidence type="ECO:0000256" key="7">
    <source>
        <dbReference type="ARBA" id="ARBA00022771"/>
    </source>
</evidence>
<evidence type="ECO:0000256" key="5">
    <source>
        <dbReference type="ARBA" id="ARBA00022723"/>
    </source>
</evidence>
<evidence type="ECO:0000256" key="9">
    <source>
        <dbReference type="ARBA" id="ARBA00022833"/>
    </source>
</evidence>
<evidence type="ECO:0000313" key="15">
    <source>
        <dbReference type="Proteomes" id="UP001201812"/>
    </source>
</evidence>
<dbReference type="Proteomes" id="UP001201812">
    <property type="component" value="Unassembled WGS sequence"/>
</dbReference>
<keyword evidence="15" id="KW-1185">Reference proteome</keyword>
<dbReference type="Pfam" id="PF21235">
    <property type="entry name" value="UBA_ARI1"/>
    <property type="match status" value="1"/>
</dbReference>
<accession>A0AAD4N7K6</accession>
<dbReference type="InterPro" id="IPR013083">
    <property type="entry name" value="Znf_RING/FYVE/PHD"/>
</dbReference>
<dbReference type="InterPro" id="IPR045840">
    <property type="entry name" value="Ariadne"/>
</dbReference>
<feature type="domain" description="RING-type" evidence="13">
    <location>
        <begin position="181"/>
        <end position="388"/>
    </location>
</feature>
<dbReference type="Gene3D" id="1.20.120.1750">
    <property type="match status" value="1"/>
</dbReference>
<keyword evidence="9" id="KW-0862">Zinc</keyword>
<evidence type="ECO:0000256" key="3">
    <source>
        <dbReference type="ARBA" id="ARBA00012251"/>
    </source>
</evidence>
<dbReference type="Pfam" id="PF22191">
    <property type="entry name" value="IBR_1"/>
    <property type="match status" value="1"/>
</dbReference>
<dbReference type="Gene3D" id="3.30.40.10">
    <property type="entry name" value="Zinc/RING finger domain, C3HC4 (zinc finger)"/>
    <property type="match status" value="1"/>
</dbReference>
<dbReference type="SMART" id="SM00184">
    <property type="entry name" value="RING"/>
    <property type="match status" value="2"/>
</dbReference>
<dbReference type="AlphaFoldDB" id="A0AAD4N7K6"/>
<dbReference type="FunFam" id="1.20.120.1750:FF:000002">
    <property type="entry name" value="RBR-type E3 ubiquitin transferase"/>
    <property type="match status" value="1"/>
</dbReference>
<dbReference type="Pfam" id="PF19422">
    <property type="entry name" value="Ariadne"/>
    <property type="match status" value="1"/>
</dbReference>
<dbReference type="EMBL" id="JAKKPZ010000008">
    <property type="protein sequence ID" value="KAI1718005.1"/>
    <property type="molecule type" value="Genomic_DNA"/>
</dbReference>